<keyword evidence="3" id="KW-1185">Reference proteome</keyword>
<dbReference type="OrthoDB" id="1443506at2"/>
<evidence type="ECO:0008006" key="4">
    <source>
        <dbReference type="Google" id="ProtNLM"/>
    </source>
</evidence>
<sequence>MKTILAKLNLSGKLSFLVILGGLAVSCSTYHSASYYDDGIYDKNRTYTYNTTKDADYYENYFKSRSEELEYFTDVNTYQSPVNDSVLSYQPISTTGYGSWGSEPSSFQVNVFNSGYYGSPYWSYWGGYYDPFYDSFYWGSSLSFGWGWGYYGYYNPWRYNYWGYGYPYYYGGYYPYHRYYANTAYPAGARSSYYATQRTPYNSNSLRNNSYYSRTGTNTANARSSYNTRSSYQVRDNNYRTGRPIYNTNSNNQQNTNYNRSRSSYNTNSNYNSNRYNNSSYYNNSTRSNSTNSYNNSRSSYNSSRSSYSSPSSSRGSYGGSATGGSSRSSYRR</sequence>
<protein>
    <recommendedName>
        <fullName evidence="4">Vitellogenin II</fullName>
    </recommendedName>
</protein>
<feature type="compositionally biased region" description="Low complexity" evidence="1">
    <location>
        <begin position="205"/>
        <end position="214"/>
    </location>
</feature>
<dbReference type="RefSeq" id="WP_133713046.1">
    <property type="nucleotide sequence ID" value="NZ_SOAG01000020.1"/>
</dbReference>
<evidence type="ECO:0000313" key="2">
    <source>
        <dbReference type="EMBL" id="TDS56535.1"/>
    </source>
</evidence>
<accession>A0A4R7EW92</accession>
<proteinExistence type="predicted"/>
<comment type="caution">
    <text evidence="2">The sequence shown here is derived from an EMBL/GenBank/DDBJ whole genome shotgun (WGS) entry which is preliminary data.</text>
</comment>
<organism evidence="2 3">
    <name type="scientific">Myroides indicus</name>
    <dbReference type="NCBI Taxonomy" id="1323422"/>
    <lineage>
        <taxon>Bacteria</taxon>
        <taxon>Pseudomonadati</taxon>
        <taxon>Bacteroidota</taxon>
        <taxon>Flavobacteriia</taxon>
        <taxon>Flavobacteriales</taxon>
        <taxon>Flavobacteriaceae</taxon>
        <taxon>Myroides</taxon>
    </lineage>
</organism>
<evidence type="ECO:0000313" key="3">
    <source>
        <dbReference type="Proteomes" id="UP000295215"/>
    </source>
</evidence>
<dbReference type="EMBL" id="SOAG01000020">
    <property type="protein sequence ID" value="TDS56535.1"/>
    <property type="molecule type" value="Genomic_DNA"/>
</dbReference>
<feature type="compositionally biased region" description="Low complexity" evidence="1">
    <location>
        <begin position="324"/>
        <end position="333"/>
    </location>
</feature>
<name>A0A4R7EW92_9FLAO</name>
<feature type="compositionally biased region" description="Low complexity" evidence="1">
    <location>
        <begin position="246"/>
        <end position="316"/>
    </location>
</feature>
<reference evidence="2 3" key="1">
    <citation type="submission" date="2019-03" db="EMBL/GenBank/DDBJ databases">
        <title>Genomic Encyclopedia of Archaeal and Bacterial Type Strains, Phase II (KMG-II): from individual species to whole genera.</title>
        <authorList>
            <person name="Goeker M."/>
        </authorList>
    </citation>
    <scope>NUCLEOTIDE SEQUENCE [LARGE SCALE GENOMIC DNA]</scope>
    <source>
        <strain evidence="2 3">DSM 28213</strain>
    </source>
</reference>
<dbReference type="Proteomes" id="UP000295215">
    <property type="component" value="Unassembled WGS sequence"/>
</dbReference>
<dbReference type="PROSITE" id="PS51257">
    <property type="entry name" value="PROKAR_LIPOPROTEIN"/>
    <property type="match status" value="1"/>
</dbReference>
<gene>
    <name evidence="2" type="ORF">C8P70_12028</name>
</gene>
<feature type="compositionally biased region" description="Polar residues" evidence="1">
    <location>
        <begin position="215"/>
        <end position="240"/>
    </location>
</feature>
<dbReference type="AlphaFoldDB" id="A0A4R7EW92"/>
<feature type="region of interest" description="Disordered" evidence="1">
    <location>
        <begin position="205"/>
        <end position="333"/>
    </location>
</feature>
<evidence type="ECO:0000256" key="1">
    <source>
        <dbReference type="SAM" id="MobiDB-lite"/>
    </source>
</evidence>